<feature type="signal peptide" evidence="2">
    <location>
        <begin position="1"/>
        <end position="23"/>
    </location>
</feature>
<protein>
    <submittedName>
        <fullName evidence="4">NodT family efflux transporter outer membrane factor (OMF) lipoprotein</fullName>
    </submittedName>
</protein>
<feature type="region of interest" description="Disordered" evidence="3">
    <location>
        <begin position="103"/>
        <end position="126"/>
    </location>
</feature>
<dbReference type="Gene3D" id="1.20.1600.10">
    <property type="entry name" value="Outer membrane efflux proteins (OEP)"/>
    <property type="match status" value="1"/>
</dbReference>
<proteinExistence type="inferred from homology"/>
<evidence type="ECO:0000256" key="3">
    <source>
        <dbReference type="SAM" id="MobiDB-lite"/>
    </source>
</evidence>
<feature type="chain" id="PRO_5016484950" evidence="2">
    <location>
        <begin position="24"/>
        <end position="464"/>
    </location>
</feature>
<gene>
    <name evidence="4" type="ORF">DES41_10286</name>
</gene>
<comment type="subcellular location">
    <subcellularLocation>
        <location evidence="2">Cell membrane</location>
        <topology evidence="2">Lipid-anchor</topology>
    </subcellularLocation>
</comment>
<keyword evidence="2" id="KW-1134">Transmembrane beta strand</keyword>
<keyword evidence="2" id="KW-0812">Transmembrane</keyword>
<dbReference type="PROSITE" id="PS51257">
    <property type="entry name" value="PROKAR_LIPOPROTEIN"/>
    <property type="match status" value="1"/>
</dbReference>
<dbReference type="NCBIfam" id="TIGR01845">
    <property type="entry name" value="outer_NodT"/>
    <property type="match status" value="1"/>
</dbReference>
<dbReference type="GO" id="GO:0005886">
    <property type="term" value="C:plasma membrane"/>
    <property type="evidence" value="ECO:0007669"/>
    <property type="project" value="UniProtKB-SubCell"/>
</dbReference>
<dbReference type="PANTHER" id="PTHR30203">
    <property type="entry name" value="OUTER MEMBRANE CATION EFFLUX PROTEIN"/>
    <property type="match status" value="1"/>
</dbReference>
<keyword evidence="2" id="KW-0732">Signal</keyword>
<dbReference type="EMBL" id="QPJK01000002">
    <property type="protein sequence ID" value="RCW73772.1"/>
    <property type="molecule type" value="Genomic_DNA"/>
</dbReference>
<dbReference type="InterPro" id="IPR003423">
    <property type="entry name" value="OMP_efflux"/>
</dbReference>
<dbReference type="AlphaFoldDB" id="A0A368Y0P0"/>
<evidence type="ECO:0000256" key="2">
    <source>
        <dbReference type="RuleBase" id="RU362097"/>
    </source>
</evidence>
<sequence length="464" mass="48862">MLSPPFRRIAFAALLALMAAGCAVPPVEPPRVAPAAPPQFSEAPAGLQALQPDWWNSFAAPELAALVEQALAGSTDLAIAAERVRQAELAARNAGASLFPSLSGGASTADRYTDPSGASGSSARSSGVSLSASYEIDLWGRLAANVDSAQAALSGSRYDLQTARLSVSSAVANAYFQVLALRVRQAIAQENLAIAERVFRIVQARYENGAASALDLSRQRTTVLSQRATIEPLQVQQRQALTALAVLVGRAPQGFAVAGMPLDALAVPAVAPGLPSDLLLRRPDLASAEAALQSADADVAAARAALLPSIQLSGSTGLASSALLSLANPSFSLGLTGSIAQTLFDGGRLRNQVLLNESQRRVLVENYRASIHSALKEVEDSLSNIARNRSQEQSQLAIRDEAQRSLRLAELRYREGVEDLLSTLDAQRTLFSAQDSLAQQRLARLTSAVDLYKALGGGWVRPEL</sequence>
<dbReference type="InterPro" id="IPR010131">
    <property type="entry name" value="MdtP/NodT-like"/>
</dbReference>
<dbReference type="GO" id="GO:0015562">
    <property type="term" value="F:efflux transmembrane transporter activity"/>
    <property type="evidence" value="ECO:0007669"/>
    <property type="project" value="InterPro"/>
</dbReference>
<keyword evidence="2 4" id="KW-0449">Lipoprotein</keyword>
<keyword evidence="5" id="KW-1185">Reference proteome</keyword>
<comment type="caution">
    <text evidence="4">The sequence shown here is derived from an EMBL/GenBank/DDBJ whole genome shotgun (WGS) entry which is preliminary data.</text>
</comment>
<feature type="compositionally biased region" description="Low complexity" evidence="3">
    <location>
        <begin position="116"/>
        <end position="126"/>
    </location>
</feature>
<dbReference type="SUPFAM" id="SSF56954">
    <property type="entry name" value="Outer membrane efflux proteins (OEP)"/>
    <property type="match status" value="1"/>
</dbReference>
<evidence type="ECO:0000313" key="4">
    <source>
        <dbReference type="EMBL" id="RCW73772.1"/>
    </source>
</evidence>
<dbReference type="Proteomes" id="UP000252884">
    <property type="component" value="Unassembled WGS sequence"/>
</dbReference>
<evidence type="ECO:0000313" key="5">
    <source>
        <dbReference type="Proteomes" id="UP000252884"/>
    </source>
</evidence>
<keyword evidence="2" id="KW-0472">Membrane</keyword>
<dbReference type="OrthoDB" id="9770517at2"/>
<reference evidence="4 5" key="1">
    <citation type="submission" date="2018-07" db="EMBL/GenBank/DDBJ databases">
        <title>Genomic Encyclopedia of Type Strains, Phase IV (KMG-IV): sequencing the most valuable type-strain genomes for metagenomic binning, comparative biology and taxonomic classification.</title>
        <authorList>
            <person name="Goeker M."/>
        </authorList>
    </citation>
    <scope>NUCLEOTIDE SEQUENCE [LARGE SCALE GENOMIC DNA]</scope>
    <source>
        <strain evidence="4 5">DSM 21634</strain>
    </source>
</reference>
<accession>A0A368Y0P0</accession>
<evidence type="ECO:0000256" key="1">
    <source>
        <dbReference type="ARBA" id="ARBA00007613"/>
    </source>
</evidence>
<comment type="similarity">
    <text evidence="1 2">Belongs to the outer membrane factor (OMF) (TC 1.B.17) family.</text>
</comment>
<dbReference type="Pfam" id="PF02321">
    <property type="entry name" value="OEP"/>
    <property type="match status" value="2"/>
</dbReference>
<dbReference type="Gene3D" id="2.20.200.10">
    <property type="entry name" value="Outer membrane efflux proteins (OEP)"/>
    <property type="match status" value="1"/>
</dbReference>
<organism evidence="4 5">
    <name type="scientific">Pseudorhodoferax soli</name>
    <dbReference type="NCBI Taxonomy" id="545864"/>
    <lineage>
        <taxon>Bacteria</taxon>
        <taxon>Pseudomonadati</taxon>
        <taxon>Pseudomonadota</taxon>
        <taxon>Betaproteobacteria</taxon>
        <taxon>Burkholderiales</taxon>
        <taxon>Comamonadaceae</taxon>
    </lineage>
</organism>
<keyword evidence="2" id="KW-0564">Palmitate</keyword>
<dbReference type="RefSeq" id="WP_114466945.1">
    <property type="nucleotide sequence ID" value="NZ_QPJK01000002.1"/>
</dbReference>
<dbReference type="PANTHER" id="PTHR30203:SF33">
    <property type="entry name" value="BLR4455 PROTEIN"/>
    <property type="match status" value="1"/>
</dbReference>
<name>A0A368Y0P0_9BURK</name>